<sequence>MTTATTTATFHPFPRLPTELRARVWKLTVEPRIVEVRANNNVEGSESVVKWLPRMRYLCSPTPAPAQLQTCREAREHLTTCPDSVYRFDKAFSELATISSEGGPRQERYVWFNFDIDMLSIGRTDLHEFKAVAYQIRRLRLQRFISDEYFSRNESLLISWWFRNVAEVQLICLDGIRVAYLMTEDTDFPCGPENVYFVDLEEMGGTMMNSIDLDAMVTREYEERYGPGEQD</sequence>
<dbReference type="InterPro" id="IPR045518">
    <property type="entry name" value="2EXR"/>
</dbReference>
<gene>
    <name evidence="2" type="ORF">CDEST_15264</name>
</gene>
<evidence type="ECO:0000313" key="2">
    <source>
        <dbReference type="EMBL" id="WQF90250.1"/>
    </source>
</evidence>
<accession>A0AAX4J444</accession>
<evidence type="ECO:0000259" key="1">
    <source>
        <dbReference type="Pfam" id="PF20150"/>
    </source>
</evidence>
<protein>
    <submittedName>
        <fullName evidence="2">2EXR domain-containing protein</fullName>
    </submittedName>
</protein>
<name>A0AAX4J444_9PEZI</name>
<dbReference type="EMBL" id="CP137315">
    <property type="protein sequence ID" value="WQF90250.1"/>
    <property type="molecule type" value="Genomic_DNA"/>
</dbReference>
<dbReference type="Proteomes" id="UP001322277">
    <property type="component" value="Chromosome 11"/>
</dbReference>
<proteinExistence type="predicted"/>
<dbReference type="AlphaFoldDB" id="A0AAX4J444"/>
<evidence type="ECO:0000313" key="3">
    <source>
        <dbReference type="Proteomes" id="UP001322277"/>
    </source>
</evidence>
<dbReference type="Pfam" id="PF20150">
    <property type="entry name" value="2EXR"/>
    <property type="match status" value="1"/>
</dbReference>
<dbReference type="PANTHER" id="PTHR35910:SF1">
    <property type="entry name" value="2EXR DOMAIN-CONTAINING PROTEIN"/>
    <property type="match status" value="1"/>
</dbReference>
<dbReference type="RefSeq" id="XP_062787471.1">
    <property type="nucleotide sequence ID" value="XM_062931420.1"/>
</dbReference>
<keyword evidence="3" id="KW-1185">Reference proteome</keyword>
<dbReference type="GeneID" id="87951764"/>
<dbReference type="KEGG" id="cdet:87951764"/>
<dbReference type="PANTHER" id="PTHR35910">
    <property type="entry name" value="2EXR DOMAIN-CONTAINING PROTEIN"/>
    <property type="match status" value="1"/>
</dbReference>
<organism evidence="2 3">
    <name type="scientific">Colletotrichum destructivum</name>
    <dbReference type="NCBI Taxonomy" id="34406"/>
    <lineage>
        <taxon>Eukaryota</taxon>
        <taxon>Fungi</taxon>
        <taxon>Dikarya</taxon>
        <taxon>Ascomycota</taxon>
        <taxon>Pezizomycotina</taxon>
        <taxon>Sordariomycetes</taxon>
        <taxon>Hypocreomycetidae</taxon>
        <taxon>Glomerellales</taxon>
        <taxon>Glomerellaceae</taxon>
        <taxon>Colletotrichum</taxon>
        <taxon>Colletotrichum destructivum species complex</taxon>
    </lineage>
</organism>
<reference evidence="3" key="1">
    <citation type="journal article" date="2023" name="bioRxiv">
        <title>Complete genome of the Medicago anthracnose fungus, Colletotrichum destructivum, reveals a mini-chromosome-like region within a core chromosome.</title>
        <authorList>
            <person name="Lapalu N."/>
            <person name="Simon A."/>
            <person name="Lu A."/>
            <person name="Plaumann P.-L."/>
            <person name="Amselem J."/>
            <person name="Pigne S."/>
            <person name="Auger A."/>
            <person name="Koch C."/>
            <person name="Dallery J.-F."/>
            <person name="O'Connell R.J."/>
        </authorList>
    </citation>
    <scope>NUCLEOTIDE SEQUENCE [LARGE SCALE GENOMIC DNA]</scope>
    <source>
        <strain evidence="3">CBS 520.97</strain>
    </source>
</reference>
<feature type="domain" description="2EXR" evidence="1">
    <location>
        <begin position="10"/>
        <end position="119"/>
    </location>
</feature>